<organism evidence="1 2">
    <name type="scientific">Xenorhabdus nematophila (strain ATCC 19061 / DSM 3370 / CCUG 14189 / LMG 1036 / NCIMB 9965 / AN6)</name>
    <dbReference type="NCBI Taxonomy" id="406817"/>
    <lineage>
        <taxon>Bacteria</taxon>
        <taxon>Pseudomonadati</taxon>
        <taxon>Pseudomonadota</taxon>
        <taxon>Gammaproteobacteria</taxon>
        <taxon>Enterobacterales</taxon>
        <taxon>Morganellaceae</taxon>
        <taxon>Xenorhabdus</taxon>
    </lineage>
</organism>
<name>D3VL77_XENNA</name>
<evidence type="ECO:0000313" key="1">
    <source>
        <dbReference type="EMBL" id="CBJ89036.1"/>
    </source>
</evidence>
<gene>
    <name evidence="1" type="ordered locus">XNC1_0965</name>
</gene>
<dbReference type="KEGG" id="xne:XNC1_0965"/>
<accession>D3VL77</accession>
<keyword evidence="2" id="KW-1185">Reference proteome</keyword>
<dbReference type="AlphaFoldDB" id="D3VL77"/>
<dbReference type="EMBL" id="FN667742">
    <property type="protein sequence ID" value="CBJ89036.1"/>
    <property type="molecule type" value="Genomic_DNA"/>
</dbReference>
<evidence type="ECO:0000313" key="2">
    <source>
        <dbReference type="Proteomes" id="UP000008075"/>
    </source>
</evidence>
<sequence length="46" mass="5472">MTYCACSSKRIQKQYRQQKLLPPKKINLSITQHLYLTKHAFALSKY</sequence>
<reference evidence="1 2" key="1">
    <citation type="journal article" date="2011" name="PLoS ONE">
        <title>The entomopathogenic bacterial endosymbionts xenorhabdus and photorhabdus: convergent lifestyles from divergent genomes.</title>
        <authorList>
            <person name="Chaston J.M."/>
            <person name="Suen G."/>
            <person name="Tucker S.L."/>
            <person name="Andersen A.W."/>
            <person name="Bhasin A."/>
            <person name="Bode E."/>
            <person name="Bode H.B."/>
            <person name="Brachmann A.O."/>
            <person name="Cowles C.E."/>
            <person name="Cowles K.N."/>
            <person name="Darby C."/>
            <person name="de Leon L."/>
            <person name="Drace K."/>
            <person name="Du Z."/>
            <person name="Givaudan A."/>
            <person name="Herbert Tran E.E."/>
            <person name="Jewell K.A."/>
            <person name="Knack J.J."/>
            <person name="Krasomil-Osterfeld K.C."/>
            <person name="Kukor R."/>
            <person name="Lanois A."/>
            <person name="Latreille P."/>
            <person name="Leimgruber N.K."/>
            <person name="Lipke C.M."/>
            <person name="Liu R."/>
            <person name="Lu X."/>
            <person name="Martens E.C."/>
            <person name="Marri P.R."/>
            <person name="Medigue C."/>
            <person name="Menard M.L."/>
            <person name="Miller N.M."/>
            <person name="Morales-Soto N."/>
            <person name="Norton S."/>
            <person name="Ogier J.C."/>
            <person name="Orchard S.S."/>
            <person name="Park D."/>
            <person name="Park Y."/>
            <person name="Qurollo B.A."/>
            <person name="Sugar D.R."/>
            <person name="Richards G.R."/>
            <person name="Rouy Z."/>
            <person name="Slominski B."/>
            <person name="Slominski K."/>
            <person name="Snyder H."/>
            <person name="Tjaden B.C."/>
            <person name="van der Hoeven R."/>
            <person name="Welch R.D."/>
            <person name="Wheeler C."/>
            <person name="Xiang B."/>
            <person name="Barbazuk B."/>
            <person name="Gaudriault S."/>
            <person name="Goodner B."/>
            <person name="Slater S.C."/>
            <person name="Forst S."/>
            <person name="Goldman B.S."/>
            <person name="Goodrich-Blair H."/>
        </authorList>
    </citation>
    <scope>NUCLEOTIDE SEQUENCE [LARGE SCALE GENOMIC DNA]</scope>
    <source>
        <strain evidence="2">ATCC 19061 / DSM 3370 / CCUG 14189 / LMG 1036 / NCIMB 9965 / AN6</strain>
    </source>
</reference>
<dbReference type="HOGENOM" id="CLU_3190814_0_0_6"/>
<protein>
    <submittedName>
        <fullName evidence="1">Uncharacterized protein</fullName>
    </submittedName>
</protein>
<dbReference type="Proteomes" id="UP000008075">
    <property type="component" value="Chromosome"/>
</dbReference>
<proteinExistence type="predicted"/>